<dbReference type="PANTHER" id="PTHR43433:SF4">
    <property type="entry name" value="NON-HEME CHLOROPEROXIDASE-RELATED"/>
    <property type="match status" value="1"/>
</dbReference>
<keyword evidence="3" id="KW-0575">Peroxidase</keyword>
<dbReference type="PRINTS" id="PR00412">
    <property type="entry name" value="EPOXHYDRLASE"/>
</dbReference>
<dbReference type="EMBL" id="LUTU01000005">
    <property type="protein sequence ID" value="OAJ68429.1"/>
    <property type="molecule type" value="Genomic_DNA"/>
</dbReference>
<evidence type="ECO:0000313" key="4">
    <source>
        <dbReference type="Proteomes" id="UP000077786"/>
    </source>
</evidence>
<dbReference type="Pfam" id="PF00561">
    <property type="entry name" value="Abhydrolase_1"/>
    <property type="match status" value="1"/>
</dbReference>
<dbReference type="InterPro" id="IPR050471">
    <property type="entry name" value="AB_hydrolase"/>
</dbReference>
<dbReference type="InterPro" id="IPR000639">
    <property type="entry name" value="Epox_hydrolase-like"/>
</dbReference>
<dbReference type="OrthoDB" id="9779853at2"/>
<dbReference type="PRINTS" id="PR00111">
    <property type="entry name" value="ABHYDROLASE"/>
</dbReference>
<dbReference type="RefSeq" id="WP_046899706.1">
    <property type="nucleotide sequence ID" value="NZ_CP183030.1"/>
</dbReference>
<organism evidence="3 4">
    <name type="scientific">Gluconobacter cerinus</name>
    <dbReference type="NCBI Taxonomy" id="38307"/>
    <lineage>
        <taxon>Bacteria</taxon>
        <taxon>Pseudomonadati</taxon>
        <taxon>Pseudomonadota</taxon>
        <taxon>Alphaproteobacteria</taxon>
        <taxon>Acetobacterales</taxon>
        <taxon>Acetobacteraceae</taxon>
        <taxon>Gluconobacter</taxon>
    </lineage>
</organism>
<dbReference type="InterPro" id="IPR029058">
    <property type="entry name" value="AB_hydrolase_fold"/>
</dbReference>
<protein>
    <submittedName>
        <fullName evidence="3">Non-heme chloroperoxidase</fullName>
    </submittedName>
</protein>
<dbReference type="PANTHER" id="PTHR43433">
    <property type="entry name" value="HYDROLASE, ALPHA/BETA FOLD FAMILY PROTEIN"/>
    <property type="match status" value="1"/>
</dbReference>
<dbReference type="Gene3D" id="3.40.50.1820">
    <property type="entry name" value="alpha/beta hydrolase"/>
    <property type="match status" value="1"/>
</dbReference>
<dbReference type="InterPro" id="IPR000073">
    <property type="entry name" value="AB_hydrolase_1"/>
</dbReference>
<evidence type="ECO:0000313" key="3">
    <source>
        <dbReference type="EMBL" id="OAJ68429.1"/>
    </source>
</evidence>
<dbReference type="Proteomes" id="UP000077786">
    <property type="component" value="Unassembled WGS sequence"/>
</dbReference>
<keyword evidence="3" id="KW-0560">Oxidoreductase</keyword>
<dbReference type="PATRIC" id="fig|38307.3.peg.1171"/>
<feature type="domain" description="AB hydrolase-1" evidence="2">
    <location>
        <begin position="22"/>
        <end position="260"/>
    </location>
</feature>
<name>A0A1B6VML0_9PROT</name>
<dbReference type="GO" id="GO:0004601">
    <property type="term" value="F:peroxidase activity"/>
    <property type="evidence" value="ECO:0007669"/>
    <property type="project" value="UniProtKB-KW"/>
</dbReference>
<dbReference type="FunFam" id="3.40.50.1820:FF:000205">
    <property type="entry name" value="Non-haem bromoperoxidase BPO-A2"/>
    <property type="match status" value="1"/>
</dbReference>
<dbReference type="SUPFAM" id="SSF53474">
    <property type="entry name" value="alpha/beta-Hydrolases"/>
    <property type="match status" value="1"/>
</dbReference>
<comment type="similarity">
    <text evidence="1">Belongs to the AB hydrolase superfamily. Bacterial non-heme haloperoxidase / perhydrolase family.</text>
</comment>
<evidence type="ECO:0000256" key="1">
    <source>
        <dbReference type="ARBA" id="ARBA00038128"/>
    </source>
</evidence>
<dbReference type="GeneID" id="89649247"/>
<reference evidence="3 4" key="1">
    <citation type="submission" date="2016-03" db="EMBL/GenBank/DDBJ databases">
        <title>Draft genome sequence of Gluconobacter cerinus strain CECT 9110.</title>
        <authorList>
            <person name="Sainz F."/>
            <person name="Mas A."/>
            <person name="Torija M.J."/>
        </authorList>
    </citation>
    <scope>NUCLEOTIDE SEQUENCE [LARGE SCALE GENOMIC DNA]</scope>
    <source>
        <strain evidence="3 4">CECT 9110</strain>
    </source>
</reference>
<proteinExistence type="inferred from homology"/>
<evidence type="ECO:0000259" key="2">
    <source>
        <dbReference type="Pfam" id="PF00561"/>
    </source>
</evidence>
<accession>A0A1B6VML0</accession>
<gene>
    <name evidence="3" type="ORF">A0123_01135</name>
</gene>
<sequence length="273" mass="29909">MPYITATDGTSLHVKDMGVGRPVVLIHGWPLTGDMWEKQTLALVEAGYRVITYDRRGFGLSGHPINCYNYDVLADDLAVILEQLDLWDATLVGFSMGGGEVARYLTRHGRSRISKAVLLASIVPFLLKTADNPEGVDISVFDGIKQEIRQDRFGFLKSFLPGFYGTTMLHHPVSEGVLDWSFTLASMASPMATLDCVDAWGKTDFRSDLQSFTIPTLIIHGTADSAVPADIAGRRAADLIPGSIFREYDGAPHGLFFTHAEQVNADLLEFLAS</sequence>
<comment type="caution">
    <text evidence="3">The sequence shown here is derived from an EMBL/GenBank/DDBJ whole genome shotgun (WGS) entry which is preliminary data.</text>
</comment>
<dbReference type="AlphaFoldDB" id="A0A1B6VML0"/>